<reference evidence="5 6" key="2">
    <citation type="submission" date="2015-12" db="EMBL/GenBank/DDBJ databases">
        <title>Draft Genome Sequence of Desulfitobacterium hafniense Strain DH, a Sulfate-reducing Bacterium Isolated from Paddy Soils.</title>
        <authorList>
            <person name="Bao P."/>
            <person name="Zhang X."/>
            <person name="Li G."/>
        </authorList>
    </citation>
    <scope>NUCLEOTIDE SEQUENCE [LARGE SCALE GENOMIC DNA]</scope>
    <source>
        <strain evidence="5 6">DH</strain>
    </source>
</reference>
<dbReference type="SMART" id="SM00283">
    <property type="entry name" value="MA"/>
    <property type="match status" value="1"/>
</dbReference>
<dbReference type="PANTHER" id="PTHR32089:SF112">
    <property type="entry name" value="LYSOZYME-LIKE PROTEIN-RELATED"/>
    <property type="match status" value="1"/>
</dbReference>
<dbReference type="PROSITE" id="PS50111">
    <property type="entry name" value="CHEMOTAXIS_TRANSDUC_2"/>
    <property type="match status" value="1"/>
</dbReference>
<evidence type="ECO:0000313" key="5">
    <source>
        <dbReference type="EMBL" id="KTE90425.1"/>
    </source>
</evidence>
<dbReference type="InterPro" id="IPR025991">
    <property type="entry name" value="Chemoreceptor_zinc-bind_dom"/>
</dbReference>
<dbReference type="SUPFAM" id="SSF58104">
    <property type="entry name" value="Methyl-accepting chemotaxis protein (MCP) signaling domain"/>
    <property type="match status" value="1"/>
</dbReference>
<dbReference type="PATRIC" id="fig|49338.4.peg.1226"/>
<protein>
    <submittedName>
        <fullName evidence="4 5">Chemotaxis protein</fullName>
    </submittedName>
</protein>
<dbReference type="InterPro" id="IPR004089">
    <property type="entry name" value="MCPsignal_dom"/>
</dbReference>
<dbReference type="Gene3D" id="1.10.287.950">
    <property type="entry name" value="Methyl-accepting chemotaxis protein"/>
    <property type="match status" value="1"/>
</dbReference>
<gene>
    <name evidence="5" type="ORF">AT727_07480</name>
    <name evidence="4" type="ORF">DPCES_1134</name>
</gene>
<dbReference type="Proteomes" id="UP000054623">
    <property type="component" value="Unassembled WGS sequence"/>
</dbReference>
<dbReference type="Pfam" id="PF00015">
    <property type="entry name" value="MCPsignal"/>
    <property type="match status" value="1"/>
</dbReference>
<dbReference type="EMBL" id="LOCK01000039">
    <property type="protein sequence ID" value="KTE90425.1"/>
    <property type="molecule type" value="Genomic_DNA"/>
</dbReference>
<reference evidence="4" key="1">
    <citation type="submission" date="2014-07" db="EMBL/GenBank/DDBJ databases">
        <authorList>
            <person name="Hornung V.Bastian."/>
        </authorList>
    </citation>
    <scope>NUCLEOTIDE SEQUENCE</scope>
    <source>
        <strain evidence="4">PCE-S</strain>
    </source>
</reference>
<dbReference type="PANTHER" id="PTHR32089">
    <property type="entry name" value="METHYL-ACCEPTING CHEMOTAXIS PROTEIN MCPB"/>
    <property type="match status" value="1"/>
</dbReference>
<evidence type="ECO:0000313" key="6">
    <source>
        <dbReference type="Proteomes" id="UP000054623"/>
    </source>
</evidence>
<dbReference type="Pfam" id="PF13682">
    <property type="entry name" value="CZB"/>
    <property type="match status" value="1"/>
</dbReference>
<dbReference type="RefSeq" id="WP_005814289.1">
    <property type="nucleotide sequence ID" value="NZ_CABKQQ010000051.1"/>
</dbReference>
<evidence type="ECO:0000256" key="1">
    <source>
        <dbReference type="ARBA" id="ARBA00023224"/>
    </source>
</evidence>
<name>A0A098AZG7_DESHA</name>
<keyword evidence="1 2" id="KW-0807">Transducer</keyword>
<proteinExistence type="predicted"/>
<evidence type="ECO:0000313" key="4">
    <source>
        <dbReference type="EMBL" id="CDX01021.1"/>
    </source>
</evidence>
<dbReference type="OrthoDB" id="9816519at2"/>
<dbReference type="OMA" id="DHVIWKK"/>
<dbReference type="AlphaFoldDB" id="A0A098AZG7"/>
<evidence type="ECO:0000256" key="2">
    <source>
        <dbReference type="PROSITE-ProRule" id="PRU00284"/>
    </source>
</evidence>
<dbReference type="EMBL" id="LK996017">
    <property type="protein sequence ID" value="CDX01021.1"/>
    <property type="molecule type" value="Genomic_DNA"/>
</dbReference>
<sequence length="493" mass="54182">MNFFKKAPCEEALCVIKSVEDRLNGLEVELPDVQYPIHQNLVKIFEKLLASEEHMSKSSKKMIGLTSALSNFDVEMTHSSHKLIEFAREMSTISESNLAIVEEISASMSEVNDTIGNTSEVMNSLQESSRALVLKNDESIARIEEIDVLKNDVSKDAALMSEQIKVLVEMAVKVNEIVDGVENIANQTNLLALNAAIEAARAGEAGKGFAVVADEVRKLADSTKTSLGNMRSFVNNIQQAAVSGQSSMENTMNSTAKMHTKLDMISQTIIENVSMLKNTISDVDLITESLGHIKESASQINQAMEASTQDAEKLNLMTQRIQDDATQSADNAKEIARIDDELSGLVREMITALNGGKNAVSNQELLENISKAKAAHANWIKNLSRIVEEMTTYPLQTNSKKCAFGHFYHSMDVSGTVLEDAWRAIDQVHDEFHTSGSKVIEAVKENKPELARNLFLHTKELSQNIFAKLDEVTHIIEGSAAQGVEILRTSKAS</sequence>
<dbReference type="GO" id="GO:0007165">
    <property type="term" value="P:signal transduction"/>
    <property type="evidence" value="ECO:0007669"/>
    <property type="project" value="UniProtKB-KW"/>
</dbReference>
<dbReference type="GO" id="GO:0016020">
    <property type="term" value="C:membrane"/>
    <property type="evidence" value="ECO:0007669"/>
    <property type="project" value="InterPro"/>
</dbReference>
<dbReference type="Gene3D" id="1.20.120.30">
    <property type="entry name" value="Aspartate receptor, ligand-binding domain"/>
    <property type="match status" value="1"/>
</dbReference>
<organism evidence="4">
    <name type="scientific">Desulfitobacterium hafniense</name>
    <name type="common">Desulfitobacterium frappieri</name>
    <dbReference type="NCBI Taxonomy" id="49338"/>
    <lineage>
        <taxon>Bacteria</taxon>
        <taxon>Bacillati</taxon>
        <taxon>Bacillota</taxon>
        <taxon>Clostridia</taxon>
        <taxon>Eubacteriales</taxon>
        <taxon>Desulfitobacteriaceae</taxon>
        <taxon>Desulfitobacterium</taxon>
    </lineage>
</organism>
<feature type="domain" description="Methyl-accepting transducer" evidence="3">
    <location>
        <begin position="72"/>
        <end position="322"/>
    </location>
</feature>
<evidence type="ECO:0000259" key="3">
    <source>
        <dbReference type="PROSITE" id="PS50111"/>
    </source>
</evidence>
<accession>A0A098AZG7</accession>